<dbReference type="Proteomes" id="UP000784880">
    <property type="component" value="Unassembled WGS sequence"/>
</dbReference>
<evidence type="ECO:0000256" key="3">
    <source>
        <dbReference type="HAMAP-Rule" id="MF_00009"/>
    </source>
</evidence>
<keyword evidence="2 3" id="KW-0862">Zinc</keyword>
<dbReference type="HAMAP" id="MF_00009">
    <property type="entry name" value="Endoribonucl_YbeY"/>
    <property type="match status" value="1"/>
</dbReference>
<dbReference type="Pfam" id="PF02130">
    <property type="entry name" value="YbeY"/>
    <property type="match status" value="1"/>
</dbReference>
<evidence type="ECO:0000256" key="2">
    <source>
        <dbReference type="ARBA" id="ARBA00022833"/>
    </source>
</evidence>
<reference evidence="4 5" key="1">
    <citation type="submission" date="2021-06" db="EMBL/GenBank/DDBJ databases">
        <title>Bacillus sp. RD4P76, an endophyte from a halophyte.</title>
        <authorList>
            <person name="Sun J.-Q."/>
        </authorList>
    </citation>
    <scope>NUCLEOTIDE SEQUENCE [LARGE SCALE GENOMIC DNA]</scope>
    <source>
        <strain evidence="4 5">CGMCC 1.15917</strain>
    </source>
</reference>
<keyword evidence="3" id="KW-0690">Ribosome biogenesis</keyword>
<protein>
    <recommendedName>
        <fullName evidence="3">Endoribonuclease YbeY</fullName>
        <ecNumber evidence="3">3.1.-.-</ecNumber>
    </recommendedName>
</protein>
<gene>
    <name evidence="3 4" type="primary">ybeY</name>
    <name evidence="4" type="ORF">KS419_09955</name>
</gene>
<keyword evidence="3" id="KW-0255">Endonuclease</keyword>
<organism evidence="4 5">
    <name type="scientific">Evansella tamaricis</name>
    <dbReference type="NCBI Taxonomy" id="2069301"/>
    <lineage>
        <taxon>Bacteria</taxon>
        <taxon>Bacillati</taxon>
        <taxon>Bacillota</taxon>
        <taxon>Bacilli</taxon>
        <taxon>Bacillales</taxon>
        <taxon>Bacillaceae</taxon>
        <taxon>Evansella</taxon>
    </lineage>
</organism>
<keyword evidence="3" id="KW-0378">Hydrolase</keyword>
<comment type="cofactor">
    <cofactor evidence="3">
        <name>Zn(2+)</name>
        <dbReference type="ChEBI" id="CHEBI:29105"/>
    </cofactor>
    <text evidence="3">Binds 1 zinc ion.</text>
</comment>
<keyword evidence="3" id="KW-0540">Nuclease</keyword>
<comment type="similarity">
    <text evidence="3">Belongs to the endoribonuclease YbeY family.</text>
</comment>
<dbReference type="RefSeq" id="WP_217066245.1">
    <property type="nucleotide sequence ID" value="NZ_JAHQCS010000092.1"/>
</dbReference>
<evidence type="ECO:0000313" key="4">
    <source>
        <dbReference type="EMBL" id="MBU9712062.1"/>
    </source>
</evidence>
<comment type="function">
    <text evidence="3">Single strand-specific metallo-endoribonuclease involved in late-stage 70S ribosome quality control and in maturation of the 3' terminus of the 16S rRNA.</text>
</comment>
<comment type="caution">
    <text evidence="4">The sequence shown here is derived from an EMBL/GenBank/DDBJ whole genome shotgun (WGS) entry which is preliminary data.</text>
</comment>
<accession>A0ABS6JEG7</accession>
<keyword evidence="1 3" id="KW-0479">Metal-binding</keyword>
<keyword evidence="3" id="KW-0963">Cytoplasm</keyword>
<dbReference type="EMBL" id="JAHQCS010000092">
    <property type="protein sequence ID" value="MBU9712062.1"/>
    <property type="molecule type" value="Genomic_DNA"/>
</dbReference>
<keyword evidence="5" id="KW-1185">Reference proteome</keyword>
<feature type="binding site" evidence="3">
    <location>
        <position position="131"/>
    </location>
    <ligand>
        <name>Zn(2+)</name>
        <dbReference type="ChEBI" id="CHEBI:29105"/>
        <note>catalytic</note>
    </ligand>
</feature>
<comment type="subcellular location">
    <subcellularLocation>
        <location evidence="3">Cytoplasm</location>
    </subcellularLocation>
</comment>
<sequence>MIELNQIGFHDETSKVSEEMIKLIGDVMSTAIKMEKVAENVEISLTFVDDKRIQEINRDYRGIDKPTDVLSFALNEGDETEFEQGIPELLGDIIISVPRAEEQAKDYGHSLEREFCFLAVHGFLHLVGYDHDKEETEKQMFSRQEEILEKHGIKK</sequence>
<evidence type="ECO:0000313" key="5">
    <source>
        <dbReference type="Proteomes" id="UP000784880"/>
    </source>
</evidence>
<dbReference type="PANTHER" id="PTHR46986">
    <property type="entry name" value="ENDORIBONUCLEASE YBEY, CHLOROPLASTIC"/>
    <property type="match status" value="1"/>
</dbReference>
<keyword evidence="3" id="KW-0698">rRNA processing</keyword>
<dbReference type="PROSITE" id="PS01306">
    <property type="entry name" value="UPF0054"/>
    <property type="match status" value="1"/>
</dbReference>
<dbReference type="EC" id="3.1.-.-" evidence="3"/>
<feature type="binding site" evidence="3">
    <location>
        <position position="121"/>
    </location>
    <ligand>
        <name>Zn(2+)</name>
        <dbReference type="ChEBI" id="CHEBI:29105"/>
        <note>catalytic</note>
    </ligand>
</feature>
<dbReference type="NCBIfam" id="TIGR00043">
    <property type="entry name" value="rRNA maturation RNase YbeY"/>
    <property type="match status" value="1"/>
</dbReference>
<dbReference type="InterPro" id="IPR020549">
    <property type="entry name" value="YbeY_CS"/>
</dbReference>
<name>A0ABS6JEG7_9BACI</name>
<proteinExistence type="inferred from homology"/>
<evidence type="ECO:0000256" key="1">
    <source>
        <dbReference type="ARBA" id="ARBA00022723"/>
    </source>
</evidence>
<dbReference type="InterPro" id="IPR002036">
    <property type="entry name" value="YbeY"/>
</dbReference>
<dbReference type="PANTHER" id="PTHR46986:SF1">
    <property type="entry name" value="ENDORIBONUCLEASE YBEY, CHLOROPLASTIC"/>
    <property type="match status" value="1"/>
</dbReference>
<feature type="binding site" evidence="3">
    <location>
        <position position="125"/>
    </location>
    <ligand>
        <name>Zn(2+)</name>
        <dbReference type="ChEBI" id="CHEBI:29105"/>
        <note>catalytic</note>
    </ligand>
</feature>